<feature type="region of interest" description="Disordered" evidence="1">
    <location>
        <begin position="206"/>
        <end position="236"/>
    </location>
</feature>
<dbReference type="InterPro" id="IPR005097">
    <property type="entry name" value="Sacchrp_dh_NADP-bd"/>
</dbReference>
<dbReference type="EMBL" id="OCNK01000002">
    <property type="protein sequence ID" value="SOD97865.1"/>
    <property type="molecule type" value="Genomic_DNA"/>
</dbReference>
<reference evidence="4" key="1">
    <citation type="submission" date="2017-09" db="EMBL/GenBank/DDBJ databases">
        <authorList>
            <person name="Varghese N."/>
            <person name="Submissions S."/>
        </authorList>
    </citation>
    <scope>NUCLEOTIDE SEQUENCE [LARGE SCALE GENOMIC DNA]</scope>
    <source>
        <strain evidence="4">DSM 44270</strain>
    </source>
</reference>
<dbReference type="PANTHER" id="PTHR12286">
    <property type="entry name" value="SACCHAROPINE DEHYDROGENASE-LIKE OXIDOREDUCTASE"/>
    <property type="match status" value="1"/>
</dbReference>
<dbReference type="PANTHER" id="PTHR12286:SF5">
    <property type="entry name" value="SACCHAROPINE DEHYDROGENASE-LIKE OXIDOREDUCTASE"/>
    <property type="match status" value="1"/>
</dbReference>
<dbReference type="Proteomes" id="UP000219482">
    <property type="component" value="Unassembled WGS sequence"/>
</dbReference>
<accession>A0A286GQP2</accession>
<feature type="compositionally biased region" description="Basic and acidic residues" evidence="1">
    <location>
        <begin position="213"/>
        <end position="225"/>
    </location>
</feature>
<proteinExistence type="predicted"/>
<protein>
    <submittedName>
        <fullName evidence="3">Uncharacterized conserved protein</fullName>
    </submittedName>
</protein>
<evidence type="ECO:0000256" key="1">
    <source>
        <dbReference type="SAM" id="MobiDB-lite"/>
    </source>
</evidence>
<evidence type="ECO:0000313" key="3">
    <source>
        <dbReference type="EMBL" id="SOD97865.1"/>
    </source>
</evidence>
<name>A0A286GQP2_9ACTN</name>
<keyword evidence="4" id="KW-1185">Reference proteome</keyword>
<sequence>MAAPARDHDLVVFGATGFVGRLLAAYLAEHAPAGLRIGLAGRSRARLLEVRAGLPAAAREWSVLEADSGDPASLTALAESTRVLATTVGPYARYGLPVVEACAAAGTHYADLTGEVLFVRDAIDRVDAVARSTGARIVHACGYDSIPSDLSAFLLAERARADGAGGLCDVQLVATLSGGFSGGTIDSMRAQLEALQADPSLRRVAGHPFALSPDRDAEPRTRQPRDAGPPARTADGRWTAPFVMAPFNTRIVRRSNALQGWAYGRGFSYGEVMGVGRGPVGAVTAAGVTAGLAGTLAAMAFGPTRAVLDRVLPAPGTGPSESVREKGWFRMTVDATAEDGRRYRAVASGTGDPGYAATAVMLGESGLALVLDGDRLPDRAGSLTPATAMGDVLVERLRAAGHTYEVTPA</sequence>
<dbReference type="InterPro" id="IPR036291">
    <property type="entry name" value="NAD(P)-bd_dom_sf"/>
</dbReference>
<dbReference type="InterPro" id="IPR051276">
    <property type="entry name" value="Saccharopine_DH-like_oxidrdct"/>
</dbReference>
<evidence type="ECO:0000313" key="4">
    <source>
        <dbReference type="Proteomes" id="UP000219482"/>
    </source>
</evidence>
<dbReference type="SUPFAM" id="SSF51735">
    <property type="entry name" value="NAD(P)-binding Rossmann-fold domains"/>
    <property type="match status" value="1"/>
</dbReference>
<dbReference type="OrthoDB" id="4369409at2"/>
<feature type="domain" description="Saccharopine dehydrogenase NADP binding" evidence="2">
    <location>
        <begin position="11"/>
        <end position="134"/>
    </location>
</feature>
<dbReference type="GO" id="GO:0009247">
    <property type="term" value="P:glycolipid biosynthetic process"/>
    <property type="evidence" value="ECO:0007669"/>
    <property type="project" value="TreeGrafter"/>
</dbReference>
<dbReference type="Gene3D" id="3.40.50.720">
    <property type="entry name" value="NAD(P)-binding Rossmann-like Domain"/>
    <property type="match status" value="1"/>
</dbReference>
<dbReference type="RefSeq" id="WP_097183415.1">
    <property type="nucleotide sequence ID" value="NZ_OCNK01000002.1"/>
</dbReference>
<evidence type="ECO:0000259" key="2">
    <source>
        <dbReference type="Pfam" id="PF03435"/>
    </source>
</evidence>
<dbReference type="Pfam" id="PF03435">
    <property type="entry name" value="Sacchrp_dh_NADP"/>
    <property type="match status" value="1"/>
</dbReference>
<dbReference type="GO" id="GO:0005886">
    <property type="term" value="C:plasma membrane"/>
    <property type="evidence" value="ECO:0007669"/>
    <property type="project" value="TreeGrafter"/>
</dbReference>
<dbReference type="AlphaFoldDB" id="A0A286GQP2"/>
<gene>
    <name evidence="3" type="ORF">SAMN06272739_1642</name>
</gene>
<organism evidence="3 4">
    <name type="scientific">Blastococcus haudaquaticus</name>
    <dbReference type="NCBI Taxonomy" id="1938745"/>
    <lineage>
        <taxon>Bacteria</taxon>
        <taxon>Bacillati</taxon>
        <taxon>Actinomycetota</taxon>
        <taxon>Actinomycetes</taxon>
        <taxon>Geodermatophilales</taxon>
        <taxon>Geodermatophilaceae</taxon>
        <taxon>Blastococcus</taxon>
    </lineage>
</organism>